<comment type="caution">
    <text evidence="2">The sequence shown here is derived from an EMBL/GenBank/DDBJ whole genome shotgun (WGS) entry which is preliminary data.</text>
</comment>
<name>A0A8J3FP47_9ACTN</name>
<evidence type="ECO:0000313" key="2">
    <source>
        <dbReference type="EMBL" id="GGK86733.1"/>
    </source>
</evidence>
<dbReference type="InterPro" id="IPR056393">
    <property type="entry name" value="AprA-like_MT2"/>
</dbReference>
<dbReference type="InterPro" id="IPR029063">
    <property type="entry name" value="SAM-dependent_MTases_sf"/>
</dbReference>
<keyword evidence="3" id="KW-1185">Reference proteome</keyword>
<dbReference type="AlphaFoldDB" id="A0A8J3FP47"/>
<reference evidence="2" key="2">
    <citation type="submission" date="2020-09" db="EMBL/GenBank/DDBJ databases">
        <authorList>
            <person name="Sun Q."/>
            <person name="Zhou Y."/>
        </authorList>
    </citation>
    <scope>NUCLEOTIDE SEQUENCE</scope>
    <source>
        <strain evidence="2">CGMCC 4.7299</strain>
    </source>
</reference>
<dbReference type="RefSeq" id="WP_229715735.1">
    <property type="nucleotide sequence ID" value="NZ_BMMX01000006.1"/>
</dbReference>
<protein>
    <recommendedName>
        <fullName evidence="1">AprA-like MT2-like domain-containing protein</fullName>
    </recommendedName>
</protein>
<reference evidence="2" key="1">
    <citation type="journal article" date="2014" name="Int. J. Syst. Evol. Microbiol.">
        <title>Complete genome sequence of Corynebacterium casei LMG S-19264T (=DSM 44701T), isolated from a smear-ripened cheese.</title>
        <authorList>
            <consortium name="US DOE Joint Genome Institute (JGI-PGF)"/>
            <person name="Walter F."/>
            <person name="Albersmeier A."/>
            <person name="Kalinowski J."/>
            <person name="Ruckert C."/>
        </authorList>
    </citation>
    <scope>NUCLEOTIDE SEQUENCE</scope>
    <source>
        <strain evidence="2">CGMCC 4.7299</strain>
    </source>
</reference>
<gene>
    <name evidence="2" type="ORF">GCM10012284_21100</name>
</gene>
<dbReference type="SUPFAM" id="SSF53335">
    <property type="entry name" value="S-adenosyl-L-methionine-dependent methyltransferases"/>
    <property type="match status" value="2"/>
</dbReference>
<dbReference type="Pfam" id="PF23525">
    <property type="entry name" value="Methyltransf_36"/>
    <property type="match status" value="1"/>
</dbReference>
<dbReference type="EMBL" id="BMMX01000006">
    <property type="protein sequence ID" value="GGK86733.1"/>
    <property type="molecule type" value="Genomic_DNA"/>
</dbReference>
<sequence>MQTSATPTVTAAPERAGASLRRAAFLAQDGLVLSCVLLALDEIGVLAPSLCRDRTVADLLPGLPPSGFGSLRVVLRSLAAQGWLADAPAGTPESTRLRWTDDGRAVAALHEDYRAIGRYLVTFRDADRDAWTRPWSADSIKRFAEVLDRAGGRWGTDALPPAVRATVAGHLDGAVIIPLLLSGPAVRLPDGASDLLERSGWSADAARRYAGTFGMSASYLPMFGRLPDLLRGTLVVRPDAVPEWHVNRALNVHASGAAHGRYFRDTLAVVMDLFNRPDLAEQPRFIADTGCGNGRWLVELYQAIRDRTLRGAFFAEHPLTMVGIDPNQAALDEARRVLAAHDIPAVLLAGDIGAPDGIADELRARGIDIRQGLHVRSFIDHDRPYRGEARQPDGRAHADGAFLDPDGAALSEHAVQDDLVAHLRRWAPYVRKHGLLVLEAHSLAPHIARQHLGETHAVAFETYHGLSHQYPIDHADWLRSCRAAGLEPVLSESRRYPRRQPFVAVSLNRLMPVETRGIPEATPASAGSGDGWGLHTLLFEGGDIRRPRQWSAGPTGWLVGRAVRALERRLAVVRPGETLRVLDYGSGTGLCAIELLKALRERRFADRMAGAGARLEVHLVDLPGDWFAQGRRLLASHPWVRCHDLRDAAGGFRPLPDIVGAAEVDLVLASMVFHLVPATALDRVVADIEAVLRPHGELLWSSPDIGPAGPGACLFHDVNRAVRAAALDEPLDGDWPPQMRDLLREVRTARSASADRRAGRRILARPHDAADLAAAFGRRLTGELHHADYEIQPDEIRDTLLVPSNAAEYLPEVADPLRRAALVEALIARVLPGFRRGPAATASGLSIRWTFGAYAR</sequence>
<evidence type="ECO:0000259" key="1">
    <source>
        <dbReference type="Pfam" id="PF23525"/>
    </source>
</evidence>
<organism evidence="2 3">
    <name type="scientific">Mangrovihabitans endophyticus</name>
    <dbReference type="NCBI Taxonomy" id="1751298"/>
    <lineage>
        <taxon>Bacteria</taxon>
        <taxon>Bacillati</taxon>
        <taxon>Actinomycetota</taxon>
        <taxon>Actinomycetes</taxon>
        <taxon>Micromonosporales</taxon>
        <taxon>Micromonosporaceae</taxon>
        <taxon>Mangrovihabitans</taxon>
    </lineage>
</organism>
<proteinExistence type="predicted"/>
<feature type="domain" description="AprA-like MT2-like" evidence="1">
    <location>
        <begin position="243"/>
        <end position="508"/>
    </location>
</feature>
<dbReference type="Gene3D" id="3.40.50.150">
    <property type="entry name" value="Vaccinia Virus protein VP39"/>
    <property type="match status" value="2"/>
</dbReference>
<evidence type="ECO:0000313" key="3">
    <source>
        <dbReference type="Proteomes" id="UP000656042"/>
    </source>
</evidence>
<dbReference type="Proteomes" id="UP000656042">
    <property type="component" value="Unassembled WGS sequence"/>
</dbReference>
<accession>A0A8J3FP47</accession>